<dbReference type="PANTHER" id="PTHR11904">
    <property type="entry name" value="METHYLTHIOADENOSINE/PURINE NUCLEOSIDE PHOSPHORYLASE"/>
    <property type="match status" value="1"/>
</dbReference>
<dbReference type="InParanoid" id="A0A2T3B2A3"/>
<dbReference type="InterPro" id="IPR035994">
    <property type="entry name" value="Nucleoside_phosphorylase_sf"/>
</dbReference>
<comment type="similarity">
    <text evidence="2">Belongs to the PNP/MTAP phosphorylase family.</text>
</comment>
<dbReference type="CDD" id="cd09009">
    <property type="entry name" value="PNP-EcPNPII_like"/>
    <property type="match status" value="1"/>
</dbReference>
<dbReference type="Proteomes" id="UP000241818">
    <property type="component" value="Unassembled WGS sequence"/>
</dbReference>
<dbReference type="UniPathway" id="UPA00606"/>
<dbReference type="GeneID" id="36570731"/>
<feature type="domain" description="Nucleoside phosphorylase" evidence="7">
    <location>
        <begin position="31"/>
        <end position="300"/>
    </location>
</feature>
<dbReference type="GO" id="GO:0009116">
    <property type="term" value="P:nucleoside metabolic process"/>
    <property type="evidence" value="ECO:0007669"/>
    <property type="project" value="InterPro"/>
</dbReference>
<dbReference type="GO" id="GO:0005737">
    <property type="term" value="C:cytoplasm"/>
    <property type="evidence" value="ECO:0007669"/>
    <property type="project" value="TreeGrafter"/>
</dbReference>
<reference evidence="8 9" key="1">
    <citation type="journal article" date="2018" name="New Phytol.">
        <title>Comparative genomics and transcriptomics depict ericoid mycorrhizal fungi as versatile saprotrophs and plant mutualists.</title>
        <authorList>
            <person name="Martino E."/>
            <person name="Morin E."/>
            <person name="Grelet G.A."/>
            <person name="Kuo A."/>
            <person name="Kohler A."/>
            <person name="Daghino S."/>
            <person name="Barry K.W."/>
            <person name="Cichocki N."/>
            <person name="Clum A."/>
            <person name="Dockter R.B."/>
            <person name="Hainaut M."/>
            <person name="Kuo R.C."/>
            <person name="LaButti K."/>
            <person name="Lindahl B.D."/>
            <person name="Lindquist E.A."/>
            <person name="Lipzen A."/>
            <person name="Khouja H.R."/>
            <person name="Magnuson J."/>
            <person name="Murat C."/>
            <person name="Ohm R.A."/>
            <person name="Singer S.W."/>
            <person name="Spatafora J.W."/>
            <person name="Wang M."/>
            <person name="Veneault-Fourrey C."/>
            <person name="Henrissat B."/>
            <person name="Grigoriev I.V."/>
            <person name="Martin F.M."/>
            <person name="Perotto S."/>
        </authorList>
    </citation>
    <scope>NUCLEOTIDE SEQUENCE [LARGE SCALE GENOMIC DNA]</scope>
    <source>
        <strain evidence="8 9">ATCC 22711</strain>
    </source>
</reference>
<dbReference type="SUPFAM" id="SSF53167">
    <property type="entry name" value="Purine and uridine phosphorylases"/>
    <property type="match status" value="1"/>
</dbReference>
<gene>
    <name evidence="8" type="ORF">M430DRAFT_140159</name>
</gene>
<dbReference type="NCBIfam" id="NF006054">
    <property type="entry name" value="PRK08202.1"/>
    <property type="match status" value="1"/>
</dbReference>
<accession>A0A2T3B2A3</accession>
<name>A0A2T3B2A3_AMORE</name>
<dbReference type="InterPro" id="IPR000845">
    <property type="entry name" value="Nucleoside_phosphorylase_d"/>
</dbReference>
<dbReference type="EMBL" id="KZ679011">
    <property type="protein sequence ID" value="PSS18695.1"/>
    <property type="molecule type" value="Genomic_DNA"/>
</dbReference>
<evidence type="ECO:0000256" key="6">
    <source>
        <dbReference type="ARBA" id="ARBA00031036"/>
    </source>
</evidence>
<organism evidence="8 9">
    <name type="scientific">Amorphotheca resinae ATCC 22711</name>
    <dbReference type="NCBI Taxonomy" id="857342"/>
    <lineage>
        <taxon>Eukaryota</taxon>
        <taxon>Fungi</taxon>
        <taxon>Dikarya</taxon>
        <taxon>Ascomycota</taxon>
        <taxon>Pezizomycotina</taxon>
        <taxon>Leotiomycetes</taxon>
        <taxon>Helotiales</taxon>
        <taxon>Amorphothecaceae</taxon>
        <taxon>Amorphotheca</taxon>
    </lineage>
</organism>
<dbReference type="Gene3D" id="3.40.50.1580">
    <property type="entry name" value="Nucleoside phosphorylase domain"/>
    <property type="match status" value="1"/>
</dbReference>
<keyword evidence="9" id="KW-1185">Reference proteome</keyword>
<evidence type="ECO:0000256" key="1">
    <source>
        <dbReference type="ARBA" id="ARBA00005058"/>
    </source>
</evidence>
<evidence type="ECO:0000256" key="2">
    <source>
        <dbReference type="ARBA" id="ARBA00006751"/>
    </source>
</evidence>
<dbReference type="AlphaFoldDB" id="A0A2T3B2A3"/>
<dbReference type="PANTHER" id="PTHR11904:SF9">
    <property type="entry name" value="PURINE NUCLEOSIDE PHOSPHORYLASE-RELATED"/>
    <property type="match status" value="1"/>
</dbReference>
<keyword evidence="5" id="KW-0808">Transferase</keyword>
<keyword evidence="4" id="KW-0328">Glycosyltransferase</keyword>
<sequence>MENSDTPITFESITESADGLKSILPPGFVPEIGIICGSGLSALQQAVKGPRYEVPYSKIKGFPISTVHGHAGILVFGFIGSSNTPVVLMNGRAHYYEGNTLQSSTFPIRVLSLLGMRTCIITNAAGGLEPAYNVGDIVVINDHINFPGLAGVNPLRGPNLDQFGPRFIALSDAYDLELRRVAHLAWGELSKEMPRKMAMHEGVYAFVGGPNYETRAECRMLSKLGADLVGMSTVPEIIVARHCGVRVLALSLVTNSAVLDPGPRGDDLKLAGVGVNVLHGALDEGKANHEEVLETSRNAAEGIKASCLGLNPFPKDLLIPVQELIVKIVEIEAKGSSTL</sequence>
<evidence type="ECO:0000313" key="9">
    <source>
        <dbReference type="Proteomes" id="UP000241818"/>
    </source>
</evidence>
<evidence type="ECO:0000313" key="8">
    <source>
        <dbReference type="EMBL" id="PSS18695.1"/>
    </source>
</evidence>
<dbReference type="RefSeq" id="XP_024721047.1">
    <property type="nucleotide sequence ID" value="XM_024862650.1"/>
</dbReference>
<evidence type="ECO:0000259" key="7">
    <source>
        <dbReference type="Pfam" id="PF01048"/>
    </source>
</evidence>
<evidence type="ECO:0000256" key="5">
    <source>
        <dbReference type="ARBA" id="ARBA00022679"/>
    </source>
</evidence>
<dbReference type="Pfam" id="PF01048">
    <property type="entry name" value="PNP_UDP_1"/>
    <property type="match status" value="1"/>
</dbReference>
<dbReference type="OrthoDB" id="10261782at2759"/>
<evidence type="ECO:0000256" key="3">
    <source>
        <dbReference type="ARBA" id="ARBA00011886"/>
    </source>
</evidence>
<dbReference type="InterPro" id="IPR011268">
    <property type="entry name" value="Purine_phosphorylase"/>
</dbReference>
<dbReference type="GO" id="GO:0004731">
    <property type="term" value="F:purine-nucleoside phosphorylase activity"/>
    <property type="evidence" value="ECO:0007669"/>
    <property type="project" value="UniProtKB-EC"/>
</dbReference>
<proteinExistence type="inferred from homology"/>
<dbReference type="EC" id="2.4.2.1" evidence="3"/>
<protein>
    <recommendedName>
        <fullName evidence="3">purine-nucleoside phosphorylase</fullName>
        <ecNumber evidence="3">2.4.2.1</ecNumber>
    </recommendedName>
    <alternativeName>
        <fullName evidence="6">Inosine-guanosine phosphorylase</fullName>
    </alternativeName>
</protein>
<evidence type="ECO:0000256" key="4">
    <source>
        <dbReference type="ARBA" id="ARBA00022676"/>
    </source>
</evidence>
<dbReference type="NCBIfam" id="TIGR01697">
    <property type="entry name" value="PNPH-PUNA-XAPA"/>
    <property type="match status" value="1"/>
</dbReference>
<dbReference type="FunCoup" id="A0A2T3B2A3">
    <property type="interactions" value="698"/>
</dbReference>
<comment type="pathway">
    <text evidence="1">Purine metabolism; purine nucleoside salvage.</text>
</comment>
<dbReference type="STRING" id="857342.A0A2T3B2A3"/>